<comment type="caution">
    <text evidence="6">The sequence shown here is derived from an EMBL/GenBank/DDBJ whole genome shotgun (WGS) entry which is preliminary data.</text>
</comment>
<dbReference type="GO" id="GO:0016020">
    <property type="term" value="C:membrane"/>
    <property type="evidence" value="ECO:0007669"/>
    <property type="project" value="UniProtKB-SubCell"/>
</dbReference>
<dbReference type="Pfam" id="PF13564">
    <property type="entry name" value="DoxX_2"/>
    <property type="match status" value="1"/>
</dbReference>
<dbReference type="EMBL" id="QXML01000011">
    <property type="protein sequence ID" value="RIW12970.1"/>
    <property type="molecule type" value="Genomic_DNA"/>
</dbReference>
<accession>A0A418PN77</accession>
<dbReference type="AlphaFoldDB" id="A0A418PN77"/>
<organism evidence="6 7">
    <name type="scientific">Algoriphagus lacus</name>
    <dbReference type="NCBI Taxonomy" id="2056311"/>
    <lineage>
        <taxon>Bacteria</taxon>
        <taxon>Pseudomonadati</taxon>
        <taxon>Bacteroidota</taxon>
        <taxon>Cytophagia</taxon>
        <taxon>Cytophagales</taxon>
        <taxon>Cyclobacteriaceae</taxon>
        <taxon>Algoriphagus</taxon>
    </lineage>
</organism>
<evidence type="ECO:0000256" key="1">
    <source>
        <dbReference type="ARBA" id="ARBA00004141"/>
    </source>
</evidence>
<keyword evidence="3 5" id="KW-1133">Transmembrane helix</keyword>
<keyword evidence="7" id="KW-1185">Reference proteome</keyword>
<gene>
    <name evidence="6" type="ORF">D0X99_17915</name>
</gene>
<keyword evidence="4 5" id="KW-0472">Membrane</keyword>
<comment type="subcellular location">
    <subcellularLocation>
        <location evidence="1">Membrane</location>
        <topology evidence="1">Multi-pass membrane protein</topology>
    </subcellularLocation>
</comment>
<evidence type="ECO:0000256" key="4">
    <source>
        <dbReference type="ARBA" id="ARBA00023136"/>
    </source>
</evidence>
<evidence type="ECO:0000256" key="3">
    <source>
        <dbReference type="ARBA" id="ARBA00022989"/>
    </source>
</evidence>
<dbReference type="InterPro" id="IPR032808">
    <property type="entry name" value="DoxX"/>
</dbReference>
<sequence>MKNIISKRDKIVYWVCTGLFSAFMLSSAIPNLMQAQEWTEIFKALGYPLYLLPFLGTAKLLGAITLLIPGIPRLKEWAYAGFTFNLSGAIYSGISVGGFDPKMLVLLVPIGLGLVSYLYHRKYTA</sequence>
<protein>
    <submittedName>
        <fullName evidence="6">DoxX family protein</fullName>
    </submittedName>
</protein>
<feature type="transmembrane region" description="Helical" evidence="5">
    <location>
        <begin position="49"/>
        <end position="70"/>
    </location>
</feature>
<evidence type="ECO:0000256" key="2">
    <source>
        <dbReference type="ARBA" id="ARBA00022692"/>
    </source>
</evidence>
<dbReference type="OrthoDB" id="7960583at2"/>
<keyword evidence="2 5" id="KW-0812">Transmembrane</keyword>
<reference evidence="6 7" key="1">
    <citation type="submission" date="2018-09" db="EMBL/GenBank/DDBJ databases">
        <authorList>
            <person name="Wang X."/>
            <person name="Du Z."/>
        </authorList>
    </citation>
    <scope>NUCLEOTIDE SEQUENCE [LARGE SCALE GENOMIC DNA]</scope>
    <source>
        <strain evidence="6 7">N3</strain>
    </source>
</reference>
<proteinExistence type="predicted"/>
<evidence type="ECO:0000313" key="6">
    <source>
        <dbReference type="EMBL" id="RIW12970.1"/>
    </source>
</evidence>
<evidence type="ECO:0000256" key="5">
    <source>
        <dbReference type="SAM" id="Phobius"/>
    </source>
</evidence>
<feature type="transmembrane region" description="Helical" evidence="5">
    <location>
        <begin position="12"/>
        <end position="29"/>
    </location>
</feature>
<evidence type="ECO:0000313" key="7">
    <source>
        <dbReference type="Proteomes" id="UP000283522"/>
    </source>
</evidence>
<dbReference type="Proteomes" id="UP000283522">
    <property type="component" value="Unassembled WGS sequence"/>
</dbReference>
<feature type="transmembrane region" description="Helical" evidence="5">
    <location>
        <begin position="103"/>
        <end position="120"/>
    </location>
</feature>
<dbReference type="RefSeq" id="WP_119479235.1">
    <property type="nucleotide sequence ID" value="NZ_QXML01000011.1"/>
</dbReference>
<name>A0A418PN77_9BACT</name>
<dbReference type="InterPro" id="IPR016944">
    <property type="entry name" value="UCP030066"/>
</dbReference>
<feature type="transmembrane region" description="Helical" evidence="5">
    <location>
        <begin position="77"/>
        <end position="97"/>
    </location>
</feature>
<dbReference type="PIRSF" id="PIRSF030066">
    <property type="entry name" value="UCP030066"/>
    <property type="match status" value="1"/>
</dbReference>